<comment type="caution">
    <text evidence="2">The sequence shown here is derived from an EMBL/GenBank/DDBJ whole genome shotgun (WGS) entry which is preliminary data.</text>
</comment>
<gene>
    <name evidence="2" type="ORF">LNINA_LOCUS12049</name>
</gene>
<accession>A0AAV1JY49</accession>
<name>A0AAV1JY49_9NEOP</name>
<evidence type="ECO:0000313" key="2">
    <source>
        <dbReference type="EMBL" id="CAK1553029.1"/>
    </source>
</evidence>
<reference evidence="2 3" key="1">
    <citation type="submission" date="2023-11" db="EMBL/GenBank/DDBJ databases">
        <authorList>
            <person name="Okamura Y."/>
        </authorList>
    </citation>
    <scope>NUCLEOTIDE SEQUENCE [LARGE SCALE GENOMIC DNA]</scope>
</reference>
<dbReference type="AlphaFoldDB" id="A0AAV1JY49"/>
<evidence type="ECO:0000256" key="1">
    <source>
        <dbReference type="SAM" id="MobiDB-lite"/>
    </source>
</evidence>
<proteinExistence type="predicted"/>
<feature type="region of interest" description="Disordered" evidence="1">
    <location>
        <begin position="620"/>
        <end position="642"/>
    </location>
</feature>
<sequence length="732" mass="85233">MPKFSDNYYYRKCYFERDQVPTQSVMRNKMSPPLADVYFKSMTPKLKVLAGLEPPMKGGGSDWYVPPRDILQGKAVLKPEKKEHLSKLGFMGIDFFGEHLVKRHHKNMDEEQERVLQENDANWKKKVEISSRQQWEETSKEESQHNTSKIQNGFHEFRMLYATSVNNIETLLFDAAINEIEGIKDNAVKKMEERYKVFVKQQAVTLYDQYAMYLDREKKRLKNKFIENIERSRTAATNQLHNIKLDKHIAVEKLRLFLECQNLACQVYVALKEREDCRLEMEKSEHIHRKKMRKLKEDIALKDFEIQLSNEKEKKRQEFIRIWKKKVCHVVKKFQEFVGYCLKVLPNHADFFINMEKLMLIQLSDAMETPCSGSIFSAEPESDKDPVAKPHPFYVFCDKGFKPQINQDLCPKHCTSSASLLPVVVVNERLIYSACDNLEAFPDTVKQFIDGKRGEDTDVADDHDYTYDIPVRCTTSQQVLELKLESSIMQILQNEMPNVRDVPTKCCFCKIPYCFCSPLRPSEIVVDKRSKADLNPIPAKVPTGEKMTTREIELQHLREPKWKSYMKYVEPQRCKCGKRAKKHLEEHLPAYMRQRSTYEPVEIPNYEPCSMETLKELVKDAQGKRTPPPTPEKAESKTRNVSTQFSDPHFEELCTCFSDEGIEQLFKKLIIESRLFDDAAAPKMRVVDGSISASHLEKKPASFAEDTAYALRSMIHDSPILEELFKKGDCKF</sequence>
<dbReference type="Proteomes" id="UP001497472">
    <property type="component" value="Unassembled WGS sequence"/>
</dbReference>
<evidence type="ECO:0000313" key="3">
    <source>
        <dbReference type="Proteomes" id="UP001497472"/>
    </source>
</evidence>
<organism evidence="2 3">
    <name type="scientific">Leptosia nina</name>
    <dbReference type="NCBI Taxonomy" id="320188"/>
    <lineage>
        <taxon>Eukaryota</taxon>
        <taxon>Metazoa</taxon>
        <taxon>Ecdysozoa</taxon>
        <taxon>Arthropoda</taxon>
        <taxon>Hexapoda</taxon>
        <taxon>Insecta</taxon>
        <taxon>Pterygota</taxon>
        <taxon>Neoptera</taxon>
        <taxon>Endopterygota</taxon>
        <taxon>Lepidoptera</taxon>
        <taxon>Glossata</taxon>
        <taxon>Ditrysia</taxon>
        <taxon>Papilionoidea</taxon>
        <taxon>Pieridae</taxon>
        <taxon>Pierinae</taxon>
        <taxon>Leptosia</taxon>
    </lineage>
</organism>
<dbReference type="EMBL" id="CAVLEF010000203">
    <property type="protein sequence ID" value="CAK1553029.1"/>
    <property type="molecule type" value="Genomic_DNA"/>
</dbReference>
<protein>
    <submittedName>
        <fullName evidence="2">Uncharacterized protein</fullName>
    </submittedName>
</protein>
<keyword evidence="3" id="KW-1185">Reference proteome</keyword>